<evidence type="ECO:0000256" key="8">
    <source>
        <dbReference type="ARBA" id="ARBA00026144"/>
    </source>
</evidence>
<evidence type="ECO:0000259" key="12">
    <source>
        <dbReference type="PROSITE" id="PS51186"/>
    </source>
</evidence>
<comment type="catalytic activity">
    <reaction evidence="10">
        <text>N-terminal L-methionyl-[transmembrane protein] + acetyl-CoA = N-terminal N(alpha)-acetyl-L-methionyl-[transmembrane protein] + CoA + H(+)</text>
        <dbReference type="Rhea" id="RHEA:50604"/>
        <dbReference type="Rhea" id="RHEA-COMP:12745"/>
        <dbReference type="Rhea" id="RHEA-COMP:12746"/>
        <dbReference type="ChEBI" id="CHEBI:15378"/>
        <dbReference type="ChEBI" id="CHEBI:57287"/>
        <dbReference type="ChEBI" id="CHEBI:57288"/>
        <dbReference type="ChEBI" id="CHEBI:64731"/>
        <dbReference type="ChEBI" id="CHEBI:133414"/>
        <dbReference type="EC" id="2.3.1.259"/>
    </reaction>
</comment>
<dbReference type="EC" id="2.3.1.48" evidence="1"/>
<evidence type="ECO:0000256" key="5">
    <source>
        <dbReference type="ARBA" id="ARBA00023315"/>
    </source>
</evidence>
<gene>
    <name evidence="14" type="primary">LOC100903240</name>
</gene>
<dbReference type="KEGG" id="goe:100903240"/>
<feature type="compositionally biased region" description="Basic and acidic residues" evidence="11">
    <location>
        <begin position="12"/>
        <end position="21"/>
    </location>
</feature>
<proteinExistence type="inferred from homology"/>
<dbReference type="PANTHER" id="PTHR14744:SF15">
    <property type="entry name" value="N-ALPHA-ACETYLTRANSFERASE 60"/>
    <property type="match status" value="1"/>
</dbReference>
<evidence type="ECO:0000256" key="7">
    <source>
        <dbReference type="ARBA" id="ARBA00026111"/>
    </source>
</evidence>
<evidence type="ECO:0000256" key="3">
    <source>
        <dbReference type="ARBA" id="ARBA00022829"/>
    </source>
</evidence>
<feature type="domain" description="N-acetyltransferase" evidence="12">
    <location>
        <begin position="19"/>
        <end position="181"/>
    </location>
</feature>
<keyword evidence="3" id="KW-0159">Chromosome partition</keyword>
<keyword evidence="5" id="KW-0012">Acyltransferase</keyword>
<dbReference type="Proteomes" id="UP000694867">
    <property type="component" value="Unplaced"/>
</dbReference>
<dbReference type="PROSITE" id="PS51186">
    <property type="entry name" value="GNAT"/>
    <property type="match status" value="1"/>
</dbReference>
<evidence type="ECO:0000256" key="9">
    <source>
        <dbReference type="ARBA" id="ARBA00048017"/>
    </source>
</evidence>
<evidence type="ECO:0000256" key="1">
    <source>
        <dbReference type="ARBA" id="ARBA00013184"/>
    </source>
</evidence>
<dbReference type="PANTHER" id="PTHR14744">
    <property type="entry name" value="N-ALPHA-ACETYLTRANSFERASE 60"/>
    <property type="match status" value="1"/>
</dbReference>
<organism evidence="13 14">
    <name type="scientific">Galendromus occidentalis</name>
    <name type="common">western predatory mite</name>
    <dbReference type="NCBI Taxonomy" id="34638"/>
    <lineage>
        <taxon>Eukaryota</taxon>
        <taxon>Metazoa</taxon>
        <taxon>Ecdysozoa</taxon>
        <taxon>Arthropoda</taxon>
        <taxon>Chelicerata</taxon>
        <taxon>Arachnida</taxon>
        <taxon>Acari</taxon>
        <taxon>Parasitiformes</taxon>
        <taxon>Mesostigmata</taxon>
        <taxon>Gamasina</taxon>
        <taxon>Phytoseioidea</taxon>
        <taxon>Phytoseiidae</taxon>
        <taxon>Typhlodrominae</taxon>
        <taxon>Galendromus</taxon>
    </lineage>
</organism>
<keyword evidence="4" id="KW-0156">Chromatin regulator</keyword>
<dbReference type="InterPro" id="IPR000182">
    <property type="entry name" value="GNAT_dom"/>
</dbReference>
<dbReference type="InterPro" id="IPR045141">
    <property type="entry name" value="NAA60-like"/>
</dbReference>
<dbReference type="GO" id="GO:0000139">
    <property type="term" value="C:Golgi membrane"/>
    <property type="evidence" value="ECO:0007669"/>
    <property type="project" value="TreeGrafter"/>
</dbReference>
<dbReference type="Pfam" id="PF00583">
    <property type="entry name" value="Acetyltransf_1"/>
    <property type="match status" value="1"/>
</dbReference>
<evidence type="ECO:0000256" key="10">
    <source>
        <dbReference type="ARBA" id="ARBA00048848"/>
    </source>
</evidence>
<accession>A0AAJ6QYE2</accession>
<dbReference type="RefSeq" id="XP_003748023.1">
    <property type="nucleotide sequence ID" value="XM_003747975.1"/>
</dbReference>
<feature type="compositionally biased region" description="Basic residues" evidence="11">
    <location>
        <begin position="1"/>
        <end position="11"/>
    </location>
</feature>
<keyword evidence="13" id="KW-1185">Reference proteome</keyword>
<evidence type="ECO:0000256" key="6">
    <source>
        <dbReference type="ARBA" id="ARBA00025774"/>
    </source>
</evidence>
<dbReference type="CDD" id="cd04301">
    <property type="entry name" value="NAT_SF"/>
    <property type="match status" value="1"/>
</dbReference>
<evidence type="ECO:0000313" key="13">
    <source>
        <dbReference type="Proteomes" id="UP000694867"/>
    </source>
</evidence>
<dbReference type="Gene3D" id="3.40.630.30">
    <property type="match status" value="1"/>
</dbReference>
<reference evidence="14" key="1">
    <citation type="submission" date="2025-08" db="UniProtKB">
        <authorList>
            <consortium name="RefSeq"/>
        </authorList>
    </citation>
    <scope>IDENTIFICATION</scope>
</reference>
<dbReference type="InterPro" id="IPR016181">
    <property type="entry name" value="Acyl_CoA_acyltransferase"/>
</dbReference>
<keyword evidence="2" id="KW-0808">Transferase</keyword>
<sequence length="193" mass="22339">MNCHDRRSKTRRGPESKELTKRPMRPGDFSQIKSLMEDIFPMKYPDSYFWDIAAAAYWSLGIFTANDELIAIVVAGKEFHNDRTIHDKPPEFRYLPEKTVYMYSIGTKPPYRRLKLSTILARDCLRMCRERGASAVYLHVMAENLAAIRLYEKLGFKSFAFLAQYYSPYGGDALGKILRFDDKIHSNSECTAK</sequence>
<evidence type="ECO:0000256" key="4">
    <source>
        <dbReference type="ARBA" id="ARBA00022853"/>
    </source>
</evidence>
<dbReference type="GO" id="GO:0120518">
    <property type="term" value="F:protein N-terminal-methionine acetyltransferase activity"/>
    <property type="evidence" value="ECO:0007669"/>
    <property type="project" value="UniProtKB-EC"/>
</dbReference>
<evidence type="ECO:0000313" key="14">
    <source>
        <dbReference type="RefSeq" id="XP_003748023.1"/>
    </source>
</evidence>
<feature type="region of interest" description="Disordered" evidence="11">
    <location>
        <begin position="1"/>
        <end position="25"/>
    </location>
</feature>
<comment type="catalytic activity">
    <reaction evidence="9">
        <text>L-lysyl-[protein] + acetyl-CoA = N(6)-acetyl-L-lysyl-[protein] + CoA + H(+)</text>
        <dbReference type="Rhea" id="RHEA:45948"/>
        <dbReference type="Rhea" id="RHEA-COMP:9752"/>
        <dbReference type="Rhea" id="RHEA-COMP:10731"/>
        <dbReference type="ChEBI" id="CHEBI:15378"/>
        <dbReference type="ChEBI" id="CHEBI:29969"/>
        <dbReference type="ChEBI" id="CHEBI:57287"/>
        <dbReference type="ChEBI" id="CHEBI:57288"/>
        <dbReference type="ChEBI" id="CHEBI:61930"/>
        <dbReference type="EC" id="2.3.1.48"/>
    </reaction>
</comment>
<evidence type="ECO:0000256" key="11">
    <source>
        <dbReference type="SAM" id="MobiDB-lite"/>
    </source>
</evidence>
<name>A0AAJ6QYE2_9ACAR</name>
<dbReference type="SUPFAM" id="SSF55729">
    <property type="entry name" value="Acyl-CoA N-acyltransferases (Nat)"/>
    <property type="match status" value="1"/>
</dbReference>
<dbReference type="AlphaFoldDB" id="A0AAJ6QYE2"/>
<dbReference type="GO" id="GO:0007059">
    <property type="term" value="P:chromosome segregation"/>
    <property type="evidence" value="ECO:0007669"/>
    <property type="project" value="UniProtKB-KW"/>
</dbReference>
<dbReference type="EC" id="2.3.1.259" evidence="7"/>
<protein>
    <recommendedName>
        <fullName evidence="8">N-alpha-acetyltransferase 60</fullName>
        <ecNumber evidence="7">2.3.1.259</ecNumber>
        <ecNumber evidence="1">2.3.1.48</ecNumber>
    </recommendedName>
</protein>
<comment type="similarity">
    <text evidence="6">Belongs to the acetyltransferase family. NAA60 subfamily.</text>
</comment>
<dbReference type="GeneID" id="100903240"/>
<dbReference type="GO" id="GO:0004402">
    <property type="term" value="F:histone acetyltransferase activity"/>
    <property type="evidence" value="ECO:0007669"/>
    <property type="project" value="TreeGrafter"/>
</dbReference>
<evidence type="ECO:0000256" key="2">
    <source>
        <dbReference type="ARBA" id="ARBA00022679"/>
    </source>
</evidence>